<feature type="non-terminal residue" evidence="1">
    <location>
        <position position="1"/>
    </location>
</feature>
<name>A0A8S3A041_9BILA</name>
<evidence type="ECO:0000313" key="1">
    <source>
        <dbReference type="EMBL" id="CAF4671032.1"/>
    </source>
</evidence>
<accession>A0A8S3A041</accession>
<sequence length="122" mass="14708">YLLTVDLEQTIEEQFLNLFSQTQNILLKSTEKMSQTSEICSKMQMIRNDFQLLEQDYHQLDNEPLIFDNEYLTKQLQLITQLNNKFPYYEQELRAILVDQMDNVDVLESMLNDLFKQYDILR</sequence>
<evidence type="ECO:0000313" key="2">
    <source>
        <dbReference type="Proteomes" id="UP000681722"/>
    </source>
</evidence>
<dbReference type="EMBL" id="CAJOBC010150075">
    <property type="protein sequence ID" value="CAF4671032.1"/>
    <property type="molecule type" value="Genomic_DNA"/>
</dbReference>
<comment type="caution">
    <text evidence="1">The sequence shown here is derived from an EMBL/GenBank/DDBJ whole genome shotgun (WGS) entry which is preliminary data.</text>
</comment>
<dbReference type="Proteomes" id="UP000681722">
    <property type="component" value="Unassembled WGS sequence"/>
</dbReference>
<dbReference type="AlphaFoldDB" id="A0A8S3A041"/>
<gene>
    <name evidence="1" type="ORF">SRO942_LOCUS50871</name>
</gene>
<protein>
    <submittedName>
        <fullName evidence="1">Uncharacterized protein</fullName>
    </submittedName>
</protein>
<feature type="non-terminal residue" evidence="1">
    <location>
        <position position="122"/>
    </location>
</feature>
<reference evidence="1" key="1">
    <citation type="submission" date="2021-02" db="EMBL/GenBank/DDBJ databases">
        <authorList>
            <person name="Nowell W R."/>
        </authorList>
    </citation>
    <scope>NUCLEOTIDE SEQUENCE</scope>
</reference>
<proteinExistence type="predicted"/>
<organism evidence="1 2">
    <name type="scientific">Didymodactylos carnosus</name>
    <dbReference type="NCBI Taxonomy" id="1234261"/>
    <lineage>
        <taxon>Eukaryota</taxon>
        <taxon>Metazoa</taxon>
        <taxon>Spiralia</taxon>
        <taxon>Gnathifera</taxon>
        <taxon>Rotifera</taxon>
        <taxon>Eurotatoria</taxon>
        <taxon>Bdelloidea</taxon>
        <taxon>Philodinida</taxon>
        <taxon>Philodinidae</taxon>
        <taxon>Didymodactylos</taxon>
    </lineage>
</organism>